<proteinExistence type="predicted"/>
<evidence type="ECO:0000313" key="2">
    <source>
        <dbReference type="Proteomes" id="UP001470230"/>
    </source>
</evidence>
<accession>A0ABR2L1E4</accession>
<gene>
    <name evidence="1" type="ORF">M9Y10_015107</name>
</gene>
<sequence length="888" mass="103647">MDISIPQLESILESFVNETNKQILAEKEQILNQWKEDLNTLSIALEIIQKSENIKLLLFATIKVKYNLHNNSQNLNENHFQTICTVCIERITLNRTSQCLPQNIVLILFDIISITTFYSPQLFEIISNSNQFSPDELICFFSYLLNEISTQSQKGLLSGPQKDLDNFINSNASKILELLQQSAGPNISISWISLHCILPSFNVSYATLTDFLPFIEIALTNEEYIPIILEYLDTAIGTNFSEEYPYLKGLIKIMINYAMSIFSDPTDEKVYQASFIWEKIIDENFEFFADPEVGPEFTNYVFENFIQSLPAFLLYDLKDDFKEFFNLLKTYSNCLAYRPKNLPTSYFTNYISSFLDFLINQIDYVTNLTMPREDRLSPNCLFLPELDECLMLLMLTDEENKKFYSDKNIQKKFFPDEDIFKRYTEFNQFLLNYFKMKIENITNGLIYIFSFVPKDTAKFLESRIGLKIIESQSIFVTSVYFISHYCQFIPEFEKQQINITFAISNFEYPPRFEVSRALAKLSDKYAISFIDDPNYILIIQKMIEISPINTNLSNLFISIFNILYQFDLKFSNSDQQEMIQTINDIFEKVHTLFATKIPFNAQLNDIMNLSQFNQIVIPIIKNSNNFNDMMTPYYARLFSHVEEVLTISTNQPPLLLNSDPEIQYEICQLVESALEKHWIINKEPYYHWIEQILNICPNSDHLHILSFLIEFLPTQPIIDFLSKLGNFSEDMINEYVKLLIEILKVNPPLLQNLVVPDQILFPMKIDNIKVFNNELNLLILFIKSSNISVDDADKIAQLVTQKTFSNISFQDVSVQKSYKILSIYYSIIFLKIIGSKFKILQNTLHYILEAIGIQNQYVEKFANFYMQDNPKNLEIGINELIKALIAKY</sequence>
<name>A0ABR2L1E4_9EUKA</name>
<dbReference type="InterPro" id="IPR011989">
    <property type="entry name" value="ARM-like"/>
</dbReference>
<organism evidence="1 2">
    <name type="scientific">Tritrichomonas musculus</name>
    <dbReference type="NCBI Taxonomy" id="1915356"/>
    <lineage>
        <taxon>Eukaryota</taxon>
        <taxon>Metamonada</taxon>
        <taxon>Parabasalia</taxon>
        <taxon>Tritrichomonadida</taxon>
        <taxon>Tritrichomonadidae</taxon>
        <taxon>Tritrichomonas</taxon>
    </lineage>
</organism>
<evidence type="ECO:0000313" key="1">
    <source>
        <dbReference type="EMBL" id="KAK8897173.1"/>
    </source>
</evidence>
<dbReference type="Gene3D" id="1.25.10.10">
    <property type="entry name" value="Leucine-rich Repeat Variant"/>
    <property type="match status" value="1"/>
</dbReference>
<protein>
    <recommendedName>
        <fullName evidence="3">Importin N-terminal domain-containing protein</fullName>
    </recommendedName>
</protein>
<keyword evidence="2" id="KW-1185">Reference proteome</keyword>
<dbReference type="InterPro" id="IPR016024">
    <property type="entry name" value="ARM-type_fold"/>
</dbReference>
<dbReference type="Proteomes" id="UP001470230">
    <property type="component" value="Unassembled WGS sequence"/>
</dbReference>
<dbReference type="SUPFAM" id="SSF48371">
    <property type="entry name" value="ARM repeat"/>
    <property type="match status" value="1"/>
</dbReference>
<dbReference type="EMBL" id="JAPFFF010000002">
    <property type="protein sequence ID" value="KAK8897173.1"/>
    <property type="molecule type" value="Genomic_DNA"/>
</dbReference>
<evidence type="ECO:0008006" key="3">
    <source>
        <dbReference type="Google" id="ProtNLM"/>
    </source>
</evidence>
<reference evidence="1 2" key="1">
    <citation type="submission" date="2024-04" db="EMBL/GenBank/DDBJ databases">
        <title>Tritrichomonas musculus Genome.</title>
        <authorList>
            <person name="Alves-Ferreira E."/>
            <person name="Grigg M."/>
            <person name="Lorenzi H."/>
            <person name="Galac M."/>
        </authorList>
    </citation>
    <scope>NUCLEOTIDE SEQUENCE [LARGE SCALE GENOMIC DNA]</scope>
    <source>
        <strain evidence="1 2">EAF2021</strain>
    </source>
</reference>
<comment type="caution">
    <text evidence="1">The sequence shown here is derived from an EMBL/GenBank/DDBJ whole genome shotgun (WGS) entry which is preliminary data.</text>
</comment>